<comment type="caution">
    <text evidence="1">The sequence shown here is derived from an EMBL/GenBank/DDBJ whole genome shotgun (WGS) entry which is preliminary data.</text>
</comment>
<dbReference type="AlphaFoldDB" id="A0A6N6JES1"/>
<evidence type="ECO:0000313" key="2">
    <source>
        <dbReference type="Proteomes" id="UP000436822"/>
    </source>
</evidence>
<dbReference type="OrthoDB" id="1495896at2"/>
<dbReference type="RefSeq" id="WP_159806350.1">
    <property type="nucleotide sequence ID" value="NZ_BLJE01000002.1"/>
</dbReference>
<dbReference type="EMBL" id="BLJE01000002">
    <property type="protein sequence ID" value="GFE64851.1"/>
    <property type="molecule type" value="Genomic_DNA"/>
</dbReference>
<proteinExistence type="predicted"/>
<evidence type="ECO:0000313" key="1">
    <source>
        <dbReference type="EMBL" id="GFE64851.1"/>
    </source>
</evidence>
<dbReference type="Proteomes" id="UP000436822">
    <property type="component" value="Unassembled WGS sequence"/>
</dbReference>
<dbReference type="InterPro" id="IPR008620">
    <property type="entry name" value="FixH"/>
</dbReference>
<name>A0A6N6JES1_9RHOB</name>
<reference evidence="1 2" key="1">
    <citation type="submission" date="2019-12" db="EMBL/GenBank/DDBJ databases">
        <title>Litoreibacter badius sp. nov., a novel bacteriochlorophyll a-containing bacterium in the genus Litoreibacter.</title>
        <authorList>
            <person name="Kanamuro M."/>
            <person name="Takabe Y."/>
            <person name="Mori K."/>
            <person name="Takaichi S."/>
            <person name="Hanada S."/>
        </authorList>
    </citation>
    <scope>NUCLEOTIDE SEQUENCE [LARGE SCALE GENOMIC DNA]</scope>
    <source>
        <strain evidence="1 2">K6</strain>
    </source>
</reference>
<organism evidence="1 2">
    <name type="scientific">Litoreibacter roseus</name>
    <dbReference type="NCBI Taxonomy" id="2601869"/>
    <lineage>
        <taxon>Bacteria</taxon>
        <taxon>Pseudomonadati</taxon>
        <taxon>Pseudomonadota</taxon>
        <taxon>Alphaproteobacteria</taxon>
        <taxon>Rhodobacterales</taxon>
        <taxon>Roseobacteraceae</taxon>
        <taxon>Litoreibacter</taxon>
    </lineage>
</organism>
<gene>
    <name evidence="1" type="primary">rdxH</name>
    <name evidence="1" type="ORF">KIN_19250</name>
</gene>
<keyword evidence="2" id="KW-1185">Reference proteome</keyword>
<protein>
    <submittedName>
        <fullName evidence="1">RdxH</fullName>
    </submittedName>
</protein>
<accession>A0A6N6JES1</accession>
<sequence length="154" mass="16807">MTVKPVKPLTGRKVLFITCSAFGVIIAVNLTLAFQAVATFPGLETKNSYVVSQSFQKDRSAQEALNWDVSAQIERGQLSVTFNTTEGVAEPQIVSAVLGRATHVYEDQSPHFVFDGTRFTAPVSVAPGNWNLRLEAVAEDGTPFRQRIIVRNPG</sequence>
<dbReference type="Pfam" id="PF05751">
    <property type="entry name" value="FixH"/>
    <property type="match status" value="1"/>
</dbReference>